<dbReference type="AlphaFoldDB" id="X1DZY4"/>
<feature type="non-terminal residue" evidence="3">
    <location>
        <position position="148"/>
    </location>
</feature>
<evidence type="ECO:0000313" key="3">
    <source>
        <dbReference type="EMBL" id="GAH10469.1"/>
    </source>
</evidence>
<dbReference type="InterPro" id="IPR002347">
    <property type="entry name" value="SDR_fam"/>
</dbReference>
<dbReference type="EMBL" id="BART01037730">
    <property type="protein sequence ID" value="GAH10469.1"/>
    <property type="molecule type" value="Genomic_DNA"/>
</dbReference>
<dbReference type="PANTHER" id="PTHR44196">
    <property type="entry name" value="DEHYDROGENASE/REDUCTASE SDR FAMILY MEMBER 7B"/>
    <property type="match status" value="1"/>
</dbReference>
<feature type="non-terminal residue" evidence="3">
    <location>
        <position position="1"/>
    </location>
</feature>
<protein>
    <submittedName>
        <fullName evidence="3">Uncharacterized protein</fullName>
    </submittedName>
</protein>
<gene>
    <name evidence="3" type="ORF">S01H4_62974</name>
</gene>
<dbReference type="GO" id="GO:0016020">
    <property type="term" value="C:membrane"/>
    <property type="evidence" value="ECO:0007669"/>
    <property type="project" value="TreeGrafter"/>
</dbReference>
<dbReference type="Pfam" id="PF00106">
    <property type="entry name" value="adh_short"/>
    <property type="match status" value="1"/>
</dbReference>
<keyword evidence="2" id="KW-0560">Oxidoreductase</keyword>
<evidence type="ECO:0000256" key="2">
    <source>
        <dbReference type="ARBA" id="ARBA00023002"/>
    </source>
</evidence>
<proteinExistence type="inferred from homology"/>
<evidence type="ECO:0000256" key="1">
    <source>
        <dbReference type="ARBA" id="ARBA00006484"/>
    </source>
</evidence>
<name>X1DZY4_9ZZZZ</name>
<dbReference type="CDD" id="cd05233">
    <property type="entry name" value="SDR_c"/>
    <property type="match status" value="1"/>
</dbReference>
<dbReference type="InterPro" id="IPR036291">
    <property type="entry name" value="NAD(P)-bd_dom_sf"/>
</dbReference>
<dbReference type="PANTHER" id="PTHR44196:SF1">
    <property type="entry name" value="DEHYDROGENASE_REDUCTASE SDR FAMILY MEMBER 7B"/>
    <property type="match status" value="1"/>
</dbReference>
<dbReference type="Gene3D" id="3.40.50.720">
    <property type="entry name" value="NAD(P)-binding Rossmann-like Domain"/>
    <property type="match status" value="1"/>
</dbReference>
<reference evidence="3" key="1">
    <citation type="journal article" date="2014" name="Front. Microbiol.">
        <title>High frequency of phylogenetically diverse reductive dehalogenase-homologous genes in deep subseafloor sedimentary metagenomes.</title>
        <authorList>
            <person name="Kawai M."/>
            <person name="Futagami T."/>
            <person name="Toyoda A."/>
            <person name="Takaki Y."/>
            <person name="Nishi S."/>
            <person name="Hori S."/>
            <person name="Arai W."/>
            <person name="Tsubouchi T."/>
            <person name="Morono Y."/>
            <person name="Uchiyama I."/>
            <person name="Ito T."/>
            <person name="Fujiyama A."/>
            <person name="Inagaki F."/>
            <person name="Takami H."/>
        </authorList>
    </citation>
    <scope>NUCLEOTIDE SEQUENCE</scope>
    <source>
        <strain evidence="3">Expedition CK06-06</strain>
    </source>
</reference>
<organism evidence="3">
    <name type="scientific">marine sediment metagenome</name>
    <dbReference type="NCBI Taxonomy" id="412755"/>
    <lineage>
        <taxon>unclassified sequences</taxon>
        <taxon>metagenomes</taxon>
        <taxon>ecological metagenomes</taxon>
    </lineage>
</organism>
<comment type="similarity">
    <text evidence="1">Belongs to the short-chain dehydrogenases/reductases (SDR) family.</text>
</comment>
<dbReference type="GO" id="GO:0016491">
    <property type="term" value="F:oxidoreductase activity"/>
    <property type="evidence" value="ECO:0007669"/>
    <property type="project" value="UniProtKB-KW"/>
</dbReference>
<sequence>VANNLVVFNMNEKYFKNKNAVITGAASGIGRTLALELAKMGTNLVISDINLERLENVKEEAESYKVKVVSKKCDVSKKSDVKSLRDITLSNMKDVHFLFSNAGTAAGGHLESFSNEIWRNVINVNIWGMINLVNMFIPKMVEQGFGHV</sequence>
<dbReference type="SUPFAM" id="SSF51735">
    <property type="entry name" value="NAD(P)-binding Rossmann-fold domains"/>
    <property type="match status" value="1"/>
</dbReference>
<accession>X1DZY4</accession>
<dbReference type="PRINTS" id="PR00081">
    <property type="entry name" value="GDHRDH"/>
</dbReference>
<comment type="caution">
    <text evidence="3">The sequence shown here is derived from an EMBL/GenBank/DDBJ whole genome shotgun (WGS) entry which is preliminary data.</text>
</comment>